<evidence type="ECO:0000313" key="2">
    <source>
        <dbReference type="Proteomes" id="UP000028980"/>
    </source>
</evidence>
<dbReference type="AlphaFoldDB" id="A0A081DA83"/>
<dbReference type="Gene3D" id="1.10.10.1110">
    <property type="entry name" value="Methyltransferase PG1098, N-terminal domain"/>
    <property type="match status" value="1"/>
</dbReference>
<dbReference type="GO" id="GO:0032259">
    <property type="term" value="P:methylation"/>
    <property type="evidence" value="ECO:0007669"/>
    <property type="project" value="UniProtKB-KW"/>
</dbReference>
<keyword evidence="1" id="KW-0489">Methyltransferase</keyword>
<keyword evidence="1" id="KW-0808">Transferase</keyword>
<evidence type="ECO:0000313" key="1">
    <source>
        <dbReference type="EMBL" id="GAK75829.1"/>
    </source>
</evidence>
<name>A0A081DA83_NONUL</name>
<protein>
    <submittedName>
        <fullName evidence="1">SAM-dependent methyltransferases</fullName>
    </submittedName>
</protein>
<organism evidence="1 2">
    <name type="scientific">Nonlabens ulvanivorans</name>
    <name type="common">Persicivirga ulvanivorans</name>
    <dbReference type="NCBI Taxonomy" id="906888"/>
    <lineage>
        <taxon>Bacteria</taxon>
        <taxon>Pseudomonadati</taxon>
        <taxon>Bacteroidota</taxon>
        <taxon>Flavobacteriia</taxon>
        <taxon>Flavobacteriales</taxon>
        <taxon>Flavobacteriaceae</taxon>
        <taxon>Nonlabens</taxon>
    </lineage>
</organism>
<sequence>MREYLLEHLHVNAASFLLKSHPFDSISPQELTQQLVGLQKARLKFEPLFVHDQVIFPPKVNLEQTSSWSTATYKANLFSW</sequence>
<dbReference type="GO" id="GO:0008168">
    <property type="term" value="F:methyltransferase activity"/>
    <property type="evidence" value="ECO:0007669"/>
    <property type="project" value="UniProtKB-KW"/>
</dbReference>
<comment type="caution">
    <text evidence="1">The sequence shown here is derived from an EMBL/GenBank/DDBJ whole genome shotgun (WGS) entry which is preliminary data.</text>
</comment>
<proteinExistence type="predicted"/>
<reference evidence="1 2" key="1">
    <citation type="journal article" date="2014" name="Genome Announc.">
        <title>Draft Genome Sequences of Marine Flavobacterium Nonlabens Strains NR17, NR24, NR27, NR32, NR33, and Ara13.</title>
        <authorList>
            <person name="Nakanishi M."/>
            <person name="Meirelles P."/>
            <person name="Suzuki R."/>
            <person name="Takatani N."/>
            <person name="Mino S."/>
            <person name="Suda W."/>
            <person name="Oshima K."/>
            <person name="Hattori M."/>
            <person name="Ohkuma M."/>
            <person name="Hosokawa M."/>
            <person name="Miyashita K."/>
            <person name="Thompson F.L."/>
            <person name="Niwa A."/>
            <person name="Sawabe T."/>
            <person name="Sawabe T."/>
        </authorList>
    </citation>
    <scope>NUCLEOTIDE SEQUENCE [LARGE SCALE GENOMIC DNA]</scope>
    <source>
        <strain evidence="2">JCM19296</strain>
    </source>
</reference>
<dbReference type="EMBL" id="BBLG01000002">
    <property type="protein sequence ID" value="GAK75829.1"/>
    <property type="molecule type" value="Genomic_DNA"/>
</dbReference>
<dbReference type="Proteomes" id="UP000028980">
    <property type="component" value="Unassembled WGS sequence"/>
</dbReference>
<gene>
    <name evidence="1" type="ORF">JCM19296_1421</name>
</gene>
<accession>A0A081DA83</accession>